<reference evidence="6 7" key="1">
    <citation type="submission" date="2023-04" db="EMBL/GenBank/DDBJ databases">
        <title>Genome of Basidiobolus ranarum AG-B5.</title>
        <authorList>
            <person name="Stajich J.E."/>
            <person name="Carter-House D."/>
            <person name="Gryganskyi A."/>
        </authorList>
    </citation>
    <scope>NUCLEOTIDE SEQUENCE [LARGE SCALE GENOMIC DNA]</scope>
    <source>
        <strain evidence="6 7">AG-B5</strain>
    </source>
</reference>
<feature type="domain" description="MPN" evidence="5">
    <location>
        <begin position="25"/>
        <end position="157"/>
    </location>
</feature>
<evidence type="ECO:0000259" key="5">
    <source>
        <dbReference type="PROSITE" id="PS50249"/>
    </source>
</evidence>
<organism evidence="6 7">
    <name type="scientific">Basidiobolus ranarum</name>
    <dbReference type="NCBI Taxonomy" id="34480"/>
    <lineage>
        <taxon>Eukaryota</taxon>
        <taxon>Fungi</taxon>
        <taxon>Fungi incertae sedis</taxon>
        <taxon>Zoopagomycota</taxon>
        <taxon>Entomophthoromycotina</taxon>
        <taxon>Basidiobolomycetes</taxon>
        <taxon>Basidiobolales</taxon>
        <taxon>Basidiobolaceae</taxon>
        <taxon>Basidiobolus</taxon>
    </lineage>
</organism>
<evidence type="ECO:0000313" key="6">
    <source>
        <dbReference type="EMBL" id="KAK9728463.1"/>
    </source>
</evidence>
<keyword evidence="1 4" id="KW-0963">Cytoplasm</keyword>
<dbReference type="PANTHER" id="PTHR10410">
    <property type="entry name" value="EUKARYOTIC TRANSLATION INITIATION FACTOR 3 -RELATED"/>
    <property type="match status" value="1"/>
</dbReference>
<evidence type="ECO:0000256" key="1">
    <source>
        <dbReference type="ARBA" id="ARBA00022490"/>
    </source>
</evidence>
<keyword evidence="7" id="KW-1185">Reference proteome</keyword>
<comment type="caution">
    <text evidence="6">The sequence shown here is derived from an EMBL/GenBank/DDBJ whole genome shotgun (WGS) entry which is preliminary data.</text>
</comment>
<proteinExistence type="inferred from homology"/>
<dbReference type="Pfam" id="PF01398">
    <property type="entry name" value="JAB"/>
    <property type="match status" value="1"/>
</dbReference>
<dbReference type="InterPro" id="IPR045810">
    <property type="entry name" value="eIF3h_C"/>
</dbReference>
<keyword evidence="3 4" id="KW-0648">Protein biosynthesis</keyword>
<gene>
    <name evidence="6" type="ORF">K7432_001066</name>
</gene>
<dbReference type="InterPro" id="IPR037518">
    <property type="entry name" value="MPN"/>
</dbReference>
<evidence type="ECO:0000256" key="4">
    <source>
        <dbReference type="HAMAP-Rule" id="MF_03007"/>
    </source>
</evidence>
<dbReference type="CDD" id="cd08065">
    <property type="entry name" value="MPN_eIF3h"/>
    <property type="match status" value="1"/>
</dbReference>
<dbReference type="EMBL" id="JASJQH010006897">
    <property type="protein sequence ID" value="KAK9728463.1"/>
    <property type="molecule type" value="Genomic_DNA"/>
</dbReference>
<comment type="similarity">
    <text evidence="4">Belongs to the eIF-3 subunit H family.</text>
</comment>
<keyword evidence="2 4" id="KW-0396">Initiation factor</keyword>
<dbReference type="InterPro" id="IPR027524">
    <property type="entry name" value="eIF3h"/>
</dbReference>
<evidence type="ECO:0000256" key="3">
    <source>
        <dbReference type="ARBA" id="ARBA00022917"/>
    </source>
</evidence>
<protein>
    <recommendedName>
        <fullName evidence="4">Eukaryotic translation initiation factor 3 subunit H</fullName>
        <shortName evidence="4">eIF3h</shortName>
    </recommendedName>
</protein>
<dbReference type="Pfam" id="PF19445">
    <property type="entry name" value="eIF3h_C"/>
    <property type="match status" value="1"/>
</dbReference>
<dbReference type="InterPro" id="IPR050242">
    <property type="entry name" value="JAMM_MPN+_peptidase_M67A"/>
</dbReference>
<dbReference type="HAMAP" id="MF_03007">
    <property type="entry name" value="eIF3h"/>
    <property type="match status" value="1"/>
</dbReference>
<dbReference type="InterPro" id="IPR000555">
    <property type="entry name" value="JAMM/MPN+_dom"/>
</dbReference>
<name>A0ABR2WA96_9FUNG</name>
<dbReference type="SMART" id="SM00232">
    <property type="entry name" value="JAB_MPN"/>
    <property type="match status" value="1"/>
</dbReference>
<dbReference type="PROSITE" id="PS50249">
    <property type="entry name" value="MPN"/>
    <property type="match status" value="1"/>
</dbReference>
<dbReference type="Proteomes" id="UP001479436">
    <property type="component" value="Unassembled WGS sequence"/>
</dbReference>
<evidence type="ECO:0000256" key="2">
    <source>
        <dbReference type="ARBA" id="ARBA00022540"/>
    </source>
</evidence>
<comment type="subunit">
    <text evidence="4">Component of the eukaryotic translation initiation factor 3 (eIF-3) complex.</text>
</comment>
<dbReference type="Gene3D" id="3.40.140.10">
    <property type="entry name" value="Cytidine Deaminase, domain 2"/>
    <property type="match status" value="1"/>
</dbReference>
<comment type="function">
    <text evidence="4">Component of the eukaryotic translation initiation factor 3 (eIF-3) complex, which is involved in protein synthesis of a specialized repertoire of mRNAs and, together with other initiation factors, stimulates binding of mRNA and methionyl-tRNAi to the 40S ribosome. The eIF-3 complex specifically targets and initiates translation of a subset of mRNAs involved in cell proliferation.</text>
</comment>
<accession>A0ABR2WA96</accession>
<evidence type="ECO:0000313" key="7">
    <source>
        <dbReference type="Proteomes" id="UP001479436"/>
    </source>
</evidence>
<sequence>MTQLKNERLAATALDVEGSKPIETVQLDALVALKILKHSRENHPSPVTGSLLGLDVNGFLEVSNCFPFPSSYSNDDADGEQYQLDMMRCLRDVNVDNNSVGWYQSTYRGAFMNQSLIERQYNYQVSFGNKSVVIIHDVDRATQGNVSLRAFRLSEAFMQAYKEKKFTSENLPQLKLSYDNILEELPVTIRNSHLVNAMLHEMEDVDVVPTETFSSEYLKEFTDKIAPLTPNFDILELSLNPYVEKNLECLIDSIEEHASEQGNFQYWQRSVAREQVKIQQHLSKRKAENAARVAAGQKPLPEEDINTLFKLPQEPSRLESMLITSQINEYCKQVNQFSGPALGKLFSAGELQK</sequence>
<comment type="subcellular location">
    <subcellularLocation>
        <location evidence="4">Cytoplasm</location>
    </subcellularLocation>
</comment>